<organism evidence="1 2">
    <name type="scientific">Roridomyces roridus</name>
    <dbReference type="NCBI Taxonomy" id="1738132"/>
    <lineage>
        <taxon>Eukaryota</taxon>
        <taxon>Fungi</taxon>
        <taxon>Dikarya</taxon>
        <taxon>Basidiomycota</taxon>
        <taxon>Agaricomycotina</taxon>
        <taxon>Agaricomycetes</taxon>
        <taxon>Agaricomycetidae</taxon>
        <taxon>Agaricales</taxon>
        <taxon>Marasmiineae</taxon>
        <taxon>Mycenaceae</taxon>
        <taxon>Roridomyces</taxon>
    </lineage>
</organism>
<name>A0AAD7FF51_9AGAR</name>
<dbReference type="AlphaFoldDB" id="A0AAD7FF51"/>
<sequence length="247" mass="27574">MYIRPSSRPVYGSSKQEKGRHVSLSGSFYTAGGGRSRVALRLSSGLDRMRVESSGGREEWRADGTGGVVVNDSACLSEQGFKVFAPLWILAPVLSTSESVTLQTQIRFSWWFDSTQGQIVAPVSTIFFFFTFHLIAYGEPALDKDGNVIEPPTGHFRLFKASITLSDIAQGITCEPLPFKCRITPRTAEKAEIIRREFFDAANTFKNFEFGLSEDTEFVLRSRDRLQSKGPLHRERSLSCGKEVLCK</sequence>
<comment type="caution">
    <text evidence="1">The sequence shown here is derived from an EMBL/GenBank/DDBJ whole genome shotgun (WGS) entry which is preliminary data.</text>
</comment>
<evidence type="ECO:0000313" key="1">
    <source>
        <dbReference type="EMBL" id="KAJ7620374.1"/>
    </source>
</evidence>
<accession>A0AAD7FF51</accession>
<dbReference type="EMBL" id="JARKIF010000017">
    <property type="protein sequence ID" value="KAJ7620374.1"/>
    <property type="molecule type" value="Genomic_DNA"/>
</dbReference>
<gene>
    <name evidence="1" type="ORF">FB45DRAFT_1006919</name>
</gene>
<reference evidence="1" key="1">
    <citation type="submission" date="2023-03" db="EMBL/GenBank/DDBJ databases">
        <title>Massive genome expansion in bonnet fungi (Mycena s.s.) driven by repeated elements and novel gene families across ecological guilds.</title>
        <authorList>
            <consortium name="Lawrence Berkeley National Laboratory"/>
            <person name="Harder C.B."/>
            <person name="Miyauchi S."/>
            <person name="Viragh M."/>
            <person name="Kuo A."/>
            <person name="Thoen E."/>
            <person name="Andreopoulos B."/>
            <person name="Lu D."/>
            <person name="Skrede I."/>
            <person name="Drula E."/>
            <person name="Henrissat B."/>
            <person name="Morin E."/>
            <person name="Kohler A."/>
            <person name="Barry K."/>
            <person name="LaButti K."/>
            <person name="Morin E."/>
            <person name="Salamov A."/>
            <person name="Lipzen A."/>
            <person name="Mereny Z."/>
            <person name="Hegedus B."/>
            <person name="Baldrian P."/>
            <person name="Stursova M."/>
            <person name="Weitz H."/>
            <person name="Taylor A."/>
            <person name="Grigoriev I.V."/>
            <person name="Nagy L.G."/>
            <person name="Martin F."/>
            <person name="Kauserud H."/>
        </authorList>
    </citation>
    <scope>NUCLEOTIDE SEQUENCE</scope>
    <source>
        <strain evidence="1">9284</strain>
    </source>
</reference>
<keyword evidence="2" id="KW-1185">Reference proteome</keyword>
<protein>
    <submittedName>
        <fullName evidence="1">Uncharacterized protein</fullName>
    </submittedName>
</protein>
<evidence type="ECO:0000313" key="2">
    <source>
        <dbReference type="Proteomes" id="UP001221142"/>
    </source>
</evidence>
<proteinExistence type="predicted"/>
<dbReference type="Proteomes" id="UP001221142">
    <property type="component" value="Unassembled WGS sequence"/>
</dbReference>